<feature type="compositionally biased region" description="Basic and acidic residues" evidence="1">
    <location>
        <begin position="36"/>
        <end position="47"/>
    </location>
</feature>
<reference evidence="2 3" key="1">
    <citation type="submission" date="2017-06" db="EMBL/GenBank/DDBJ databases">
        <title>Comparative genomic analysis of Ambrosia Fusariam Clade fungi.</title>
        <authorList>
            <person name="Stajich J.E."/>
            <person name="Carrillo J."/>
            <person name="Kijimoto T."/>
            <person name="Eskalen A."/>
            <person name="O'Donnell K."/>
            <person name="Kasson M."/>
        </authorList>
    </citation>
    <scope>NUCLEOTIDE SEQUENCE [LARGE SCALE GENOMIC DNA]</scope>
    <source>
        <strain evidence="2 3">NRRL62584</strain>
    </source>
</reference>
<dbReference type="AlphaFoldDB" id="A0A428NQK2"/>
<protein>
    <submittedName>
        <fullName evidence="2">Uncharacterized protein</fullName>
    </submittedName>
</protein>
<feature type="region of interest" description="Disordered" evidence="1">
    <location>
        <begin position="32"/>
        <end position="62"/>
    </location>
</feature>
<accession>A0A428NQK2</accession>
<comment type="caution">
    <text evidence="2">The sequence shown here is derived from an EMBL/GenBank/DDBJ whole genome shotgun (WGS) entry which is preliminary data.</text>
</comment>
<gene>
    <name evidence="2" type="ORF">CEP54_015231</name>
</gene>
<sequence length="91" mass="9943">MAPHADNTQNKPSSHLDLEWLKSLNVIETPIAPIPNEKEQKSKIKDLKSHKKLSVTESPPSATLSAKLDALPVGEEFEFAKADPMAMAPVN</sequence>
<dbReference type="EMBL" id="NKCI01000337">
    <property type="protein sequence ID" value="RSL43083.1"/>
    <property type="molecule type" value="Genomic_DNA"/>
</dbReference>
<dbReference type="Proteomes" id="UP000288168">
    <property type="component" value="Unassembled WGS sequence"/>
</dbReference>
<evidence type="ECO:0000313" key="3">
    <source>
        <dbReference type="Proteomes" id="UP000288168"/>
    </source>
</evidence>
<evidence type="ECO:0000256" key="1">
    <source>
        <dbReference type="SAM" id="MobiDB-lite"/>
    </source>
</evidence>
<organism evidence="2 3">
    <name type="scientific">Fusarium duplospermum</name>
    <dbReference type="NCBI Taxonomy" id="1325734"/>
    <lineage>
        <taxon>Eukaryota</taxon>
        <taxon>Fungi</taxon>
        <taxon>Dikarya</taxon>
        <taxon>Ascomycota</taxon>
        <taxon>Pezizomycotina</taxon>
        <taxon>Sordariomycetes</taxon>
        <taxon>Hypocreomycetidae</taxon>
        <taxon>Hypocreales</taxon>
        <taxon>Nectriaceae</taxon>
        <taxon>Fusarium</taxon>
        <taxon>Fusarium solani species complex</taxon>
    </lineage>
</organism>
<keyword evidence="3" id="KW-1185">Reference proteome</keyword>
<name>A0A428NQK2_9HYPO</name>
<proteinExistence type="predicted"/>
<evidence type="ECO:0000313" key="2">
    <source>
        <dbReference type="EMBL" id="RSL43083.1"/>
    </source>
</evidence>
<dbReference type="OrthoDB" id="1069523at2759"/>